<dbReference type="PANTHER" id="PTHR32322:SF18">
    <property type="entry name" value="S-ADENOSYLMETHIONINE_S-ADENOSYLHOMOCYSTEINE TRANSPORTER"/>
    <property type="match status" value="1"/>
</dbReference>
<dbReference type="eggNOG" id="COG0697">
    <property type="taxonomic scope" value="Bacteria"/>
</dbReference>
<name>D3Q0I9_STANL</name>
<feature type="transmembrane region" description="Helical" evidence="7">
    <location>
        <begin position="222"/>
        <end position="243"/>
    </location>
</feature>
<dbReference type="InterPro" id="IPR000620">
    <property type="entry name" value="EamA_dom"/>
</dbReference>
<feature type="domain" description="EamA" evidence="8">
    <location>
        <begin position="13"/>
        <end position="151"/>
    </location>
</feature>
<feature type="transmembrane region" description="Helical" evidence="7">
    <location>
        <begin position="135"/>
        <end position="153"/>
    </location>
</feature>
<evidence type="ECO:0000256" key="1">
    <source>
        <dbReference type="ARBA" id="ARBA00004651"/>
    </source>
</evidence>
<feature type="transmembrane region" description="Helical" evidence="7">
    <location>
        <begin position="80"/>
        <end position="99"/>
    </location>
</feature>
<evidence type="ECO:0000256" key="7">
    <source>
        <dbReference type="SAM" id="Phobius"/>
    </source>
</evidence>
<dbReference type="EMBL" id="CP001778">
    <property type="protein sequence ID" value="ADD41725.1"/>
    <property type="molecule type" value="Genomic_DNA"/>
</dbReference>
<keyword evidence="6 7" id="KW-0472">Membrane</keyword>
<comment type="similarity">
    <text evidence="2">Belongs to the EamA transporter family.</text>
</comment>
<feature type="domain" description="EamA" evidence="8">
    <location>
        <begin position="162"/>
        <end position="296"/>
    </location>
</feature>
<sequence length="308" mass="31201">MSSHPDSRTPVARGLLFLSIAGVAWGTTGAAVDLIFGSSDLGPLAMSFWRYVGGFLVLLAVLAVRRALGRRPRAGSGRPGPRIFTGLALAVFQTAYFVAVAETGVAVATVVTLGAAPVLTAIGGRFLLKERLGGGGLLAVAGAIVGLAVLVLGNDATTVRPLGVVFALASAAAFAACNVLARRHGDDQDPYTMTVWAFGIGAVAMFPFALAEGMIPTMTDPVLVFALLVYVAVVPTGMAYPLYFTGAGAVRAATGSIVMLIEPVAAAVLAITLLGEPLTLATSLGTVVLLASVAGLARAETVRTPAPA</sequence>
<dbReference type="STRING" id="446470.Snas_2030"/>
<dbReference type="HOGENOM" id="CLU_033863_9_2_11"/>
<dbReference type="KEGG" id="sna:Snas_2030"/>
<feature type="transmembrane region" description="Helical" evidence="7">
    <location>
        <begin position="159"/>
        <end position="181"/>
    </location>
</feature>
<keyword evidence="4 7" id="KW-0812">Transmembrane</keyword>
<dbReference type="RefSeq" id="WP_013017296.1">
    <property type="nucleotide sequence ID" value="NC_013947.1"/>
</dbReference>
<evidence type="ECO:0000256" key="6">
    <source>
        <dbReference type="ARBA" id="ARBA00023136"/>
    </source>
</evidence>
<reference evidence="9 10" key="1">
    <citation type="journal article" date="2009" name="Stand. Genomic Sci.">
        <title>Complete genome sequence of Stackebrandtia nassauensis type strain (LLR-40K-21).</title>
        <authorList>
            <person name="Munk C."/>
            <person name="Lapidus A."/>
            <person name="Copeland A."/>
            <person name="Jando M."/>
            <person name="Mayilraj S."/>
            <person name="Glavina Del Rio T."/>
            <person name="Nolan M."/>
            <person name="Chen F."/>
            <person name="Lucas S."/>
            <person name="Tice H."/>
            <person name="Cheng J.F."/>
            <person name="Han C."/>
            <person name="Detter J.C."/>
            <person name="Bruce D."/>
            <person name="Goodwin L."/>
            <person name="Chain P."/>
            <person name="Pitluck S."/>
            <person name="Goker M."/>
            <person name="Ovchinikova G."/>
            <person name="Pati A."/>
            <person name="Ivanova N."/>
            <person name="Mavromatis K."/>
            <person name="Chen A."/>
            <person name="Palaniappan K."/>
            <person name="Land M."/>
            <person name="Hauser L."/>
            <person name="Chang Y.J."/>
            <person name="Jeffries C.D."/>
            <person name="Bristow J."/>
            <person name="Eisen J.A."/>
            <person name="Markowitz V."/>
            <person name="Hugenholtz P."/>
            <person name="Kyrpides N.C."/>
            <person name="Klenk H.P."/>
        </authorList>
    </citation>
    <scope>NUCLEOTIDE SEQUENCE [LARGE SCALE GENOMIC DNA]</scope>
    <source>
        <strain evidence="10">DSM 44728 / CIP 108903 / NRRL B-16338 / NBRC 102104 / LLR-40K-21</strain>
    </source>
</reference>
<comment type="subcellular location">
    <subcellularLocation>
        <location evidence="1">Cell membrane</location>
        <topology evidence="1">Multi-pass membrane protein</topology>
    </subcellularLocation>
</comment>
<feature type="transmembrane region" description="Helical" evidence="7">
    <location>
        <begin position="48"/>
        <end position="68"/>
    </location>
</feature>
<feature type="transmembrane region" description="Helical" evidence="7">
    <location>
        <begin position="255"/>
        <end position="274"/>
    </location>
</feature>
<evidence type="ECO:0000259" key="8">
    <source>
        <dbReference type="Pfam" id="PF00892"/>
    </source>
</evidence>
<dbReference type="PANTHER" id="PTHR32322">
    <property type="entry name" value="INNER MEMBRANE TRANSPORTER"/>
    <property type="match status" value="1"/>
</dbReference>
<dbReference type="Pfam" id="PF00892">
    <property type="entry name" value="EamA"/>
    <property type="match status" value="2"/>
</dbReference>
<feature type="transmembrane region" description="Helical" evidence="7">
    <location>
        <begin position="12"/>
        <end position="36"/>
    </location>
</feature>
<dbReference type="InterPro" id="IPR037185">
    <property type="entry name" value="EmrE-like"/>
</dbReference>
<keyword evidence="3" id="KW-1003">Cell membrane</keyword>
<proteinExistence type="inferred from homology"/>
<accession>D3Q0I9</accession>
<gene>
    <name evidence="9" type="ordered locus">Snas_2030</name>
</gene>
<keyword evidence="5 7" id="KW-1133">Transmembrane helix</keyword>
<organism evidence="9 10">
    <name type="scientific">Stackebrandtia nassauensis (strain DSM 44728 / CIP 108903 / NRRL B-16338 / NBRC 102104 / LLR-40K-21)</name>
    <dbReference type="NCBI Taxonomy" id="446470"/>
    <lineage>
        <taxon>Bacteria</taxon>
        <taxon>Bacillati</taxon>
        <taxon>Actinomycetota</taxon>
        <taxon>Actinomycetes</taxon>
        <taxon>Glycomycetales</taxon>
        <taxon>Glycomycetaceae</taxon>
        <taxon>Stackebrandtia</taxon>
    </lineage>
</organism>
<feature type="transmembrane region" description="Helical" evidence="7">
    <location>
        <begin position="280"/>
        <end position="297"/>
    </location>
</feature>
<feature type="transmembrane region" description="Helical" evidence="7">
    <location>
        <begin position="193"/>
        <end position="210"/>
    </location>
</feature>
<protein>
    <recommendedName>
        <fullName evidence="8">EamA domain-containing protein</fullName>
    </recommendedName>
</protein>
<dbReference type="InterPro" id="IPR050638">
    <property type="entry name" value="AA-Vitamin_Transporters"/>
</dbReference>
<evidence type="ECO:0000256" key="3">
    <source>
        <dbReference type="ARBA" id="ARBA00022475"/>
    </source>
</evidence>
<dbReference type="Proteomes" id="UP000000844">
    <property type="component" value="Chromosome"/>
</dbReference>
<dbReference type="AlphaFoldDB" id="D3Q0I9"/>
<evidence type="ECO:0000313" key="10">
    <source>
        <dbReference type="Proteomes" id="UP000000844"/>
    </source>
</evidence>
<evidence type="ECO:0000256" key="2">
    <source>
        <dbReference type="ARBA" id="ARBA00007362"/>
    </source>
</evidence>
<evidence type="ECO:0000256" key="4">
    <source>
        <dbReference type="ARBA" id="ARBA00022692"/>
    </source>
</evidence>
<feature type="transmembrane region" description="Helical" evidence="7">
    <location>
        <begin position="105"/>
        <end position="128"/>
    </location>
</feature>
<dbReference type="OrthoDB" id="3821087at2"/>
<evidence type="ECO:0000256" key="5">
    <source>
        <dbReference type="ARBA" id="ARBA00022989"/>
    </source>
</evidence>
<dbReference type="SUPFAM" id="SSF103481">
    <property type="entry name" value="Multidrug resistance efflux transporter EmrE"/>
    <property type="match status" value="2"/>
</dbReference>
<evidence type="ECO:0000313" key="9">
    <source>
        <dbReference type="EMBL" id="ADD41725.1"/>
    </source>
</evidence>
<keyword evidence="10" id="KW-1185">Reference proteome</keyword>
<dbReference type="GO" id="GO:0005886">
    <property type="term" value="C:plasma membrane"/>
    <property type="evidence" value="ECO:0007669"/>
    <property type="project" value="UniProtKB-SubCell"/>
</dbReference>